<keyword evidence="2" id="KW-1185">Reference proteome</keyword>
<name>A0A553WJU9_9SPHN</name>
<dbReference type="InterPro" id="IPR038561">
    <property type="entry name" value="SoxD_sf"/>
</dbReference>
<dbReference type="InterPro" id="IPR006279">
    <property type="entry name" value="SoxD"/>
</dbReference>
<evidence type="ECO:0000313" key="1">
    <source>
        <dbReference type="EMBL" id="TSB05000.1"/>
    </source>
</evidence>
<dbReference type="Gene3D" id="3.30.2270.10">
    <property type="entry name" value="Folate-binding superfamily"/>
    <property type="match status" value="1"/>
</dbReference>
<dbReference type="AlphaFoldDB" id="A0A553WJU9"/>
<dbReference type="RefSeq" id="WP_143775915.1">
    <property type="nucleotide sequence ID" value="NZ_VKKU01000001.1"/>
</dbReference>
<dbReference type="Proteomes" id="UP000320160">
    <property type="component" value="Unassembled WGS sequence"/>
</dbReference>
<dbReference type="OrthoDB" id="7159274at2"/>
<sequence>MMLIHCPHCGPRAQSEFVYERTVDSVAPTDATTDQAMQTLFTRNNPRGVDDEIWRHSFGCRAWMVITRHRVTNEISHVRAVGPETLP</sequence>
<accession>A0A553WJU9</accession>
<dbReference type="Pfam" id="PF04267">
    <property type="entry name" value="SoxD"/>
    <property type="match status" value="1"/>
</dbReference>
<gene>
    <name evidence="1" type="ORF">FOM92_06325</name>
</gene>
<dbReference type="GO" id="GO:0046653">
    <property type="term" value="P:tetrahydrofolate metabolic process"/>
    <property type="evidence" value="ECO:0007669"/>
    <property type="project" value="InterPro"/>
</dbReference>
<protein>
    <submittedName>
        <fullName evidence="1">Sarcosine oxidase subunit delta</fullName>
    </submittedName>
</protein>
<comment type="caution">
    <text evidence="1">The sequence shown here is derived from an EMBL/GenBank/DDBJ whole genome shotgun (WGS) entry which is preliminary data.</text>
</comment>
<reference evidence="1 2" key="1">
    <citation type="submission" date="2019-07" db="EMBL/GenBank/DDBJ databases">
        <authorList>
            <person name="Park M."/>
        </authorList>
    </citation>
    <scope>NUCLEOTIDE SEQUENCE [LARGE SCALE GENOMIC DNA]</scope>
    <source>
        <strain evidence="1 2">KCTC32445</strain>
    </source>
</reference>
<dbReference type="GO" id="GO:0008115">
    <property type="term" value="F:sarcosine oxidase activity"/>
    <property type="evidence" value="ECO:0007669"/>
    <property type="project" value="InterPro"/>
</dbReference>
<evidence type="ECO:0000313" key="2">
    <source>
        <dbReference type="Proteomes" id="UP000320160"/>
    </source>
</evidence>
<proteinExistence type="predicted"/>
<organism evidence="1 2">
    <name type="scientific">Sphingorhabdus contaminans</name>
    <dbReference type="NCBI Taxonomy" id="1343899"/>
    <lineage>
        <taxon>Bacteria</taxon>
        <taxon>Pseudomonadati</taxon>
        <taxon>Pseudomonadota</taxon>
        <taxon>Alphaproteobacteria</taxon>
        <taxon>Sphingomonadales</taxon>
        <taxon>Sphingomonadaceae</taxon>
        <taxon>Sphingorhabdus</taxon>
    </lineage>
</organism>
<dbReference type="EMBL" id="VKKU01000001">
    <property type="protein sequence ID" value="TSB05000.1"/>
    <property type="molecule type" value="Genomic_DNA"/>
</dbReference>